<dbReference type="EMBL" id="SJPS01000005">
    <property type="protein sequence ID" value="TWU24560.1"/>
    <property type="molecule type" value="Genomic_DNA"/>
</dbReference>
<proteinExistence type="predicted"/>
<evidence type="ECO:0000313" key="3">
    <source>
        <dbReference type="Proteomes" id="UP000318437"/>
    </source>
</evidence>
<feature type="compositionally biased region" description="Basic and acidic residues" evidence="1">
    <location>
        <begin position="175"/>
        <end position="188"/>
    </location>
</feature>
<organism evidence="2 3">
    <name type="scientific">Bythopirellula polymerisocia</name>
    <dbReference type="NCBI Taxonomy" id="2528003"/>
    <lineage>
        <taxon>Bacteria</taxon>
        <taxon>Pseudomonadati</taxon>
        <taxon>Planctomycetota</taxon>
        <taxon>Planctomycetia</taxon>
        <taxon>Pirellulales</taxon>
        <taxon>Lacipirellulaceae</taxon>
        <taxon>Bythopirellula</taxon>
    </lineage>
</organism>
<dbReference type="Proteomes" id="UP000318437">
    <property type="component" value="Unassembled WGS sequence"/>
</dbReference>
<sequence length="188" mass="20211">MTHYSITFPVEVIRLVILLLLGASLGCDEPPVRFPVAGKVLIDGRPLPTGSIRFVPKSGRPFTSKIMKDGSFQLSENSVSASQQQLGVFPGTYQVAVSATKILSEGSNEVEWLAPSKYADSTTSGIELNIAGPKENLQIDLTWEGDELSEDVSASDAEKIHQAQDASEEATSDSTTDKPQDEEAPEKS</sequence>
<gene>
    <name evidence="2" type="ORF">Pla144_34440</name>
</gene>
<feature type="region of interest" description="Disordered" evidence="1">
    <location>
        <begin position="143"/>
        <end position="188"/>
    </location>
</feature>
<protein>
    <recommendedName>
        <fullName evidence="4">Carboxypeptidase regulatory-like domain-containing protein</fullName>
    </recommendedName>
</protein>
<evidence type="ECO:0008006" key="4">
    <source>
        <dbReference type="Google" id="ProtNLM"/>
    </source>
</evidence>
<dbReference type="AlphaFoldDB" id="A0A5C6CJ01"/>
<accession>A0A5C6CJ01</accession>
<reference evidence="2 3" key="1">
    <citation type="submission" date="2019-02" db="EMBL/GenBank/DDBJ databases">
        <title>Deep-cultivation of Planctomycetes and their phenomic and genomic characterization uncovers novel biology.</title>
        <authorList>
            <person name="Wiegand S."/>
            <person name="Jogler M."/>
            <person name="Boedeker C."/>
            <person name="Pinto D."/>
            <person name="Vollmers J."/>
            <person name="Rivas-Marin E."/>
            <person name="Kohn T."/>
            <person name="Peeters S.H."/>
            <person name="Heuer A."/>
            <person name="Rast P."/>
            <person name="Oberbeckmann S."/>
            <person name="Bunk B."/>
            <person name="Jeske O."/>
            <person name="Meyerdierks A."/>
            <person name="Storesund J.E."/>
            <person name="Kallscheuer N."/>
            <person name="Luecker S."/>
            <person name="Lage O.M."/>
            <person name="Pohl T."/>
            <person name="Merkel B.J."/>
            <person name="Hornburger P."/>
            <person name="Mueller R.-W."/>
            <person name="Bruemmer F."/>
            <person name="Labrenz M."/>
            <person name="Spormann A.M."/>
            <person name="Op Den Camp H."/>
            <person name="Overmann J."/>
            <person name="Amann R."/>
            <person name="Jetten M.S.M."/>
            <person name="Mascher T."/>
            <person name="Medema M.H."/>
            <person name="Devos D.P."/>
            <person name="Kaster A.-K."/>
            <person name="Ovreas L."/>
            <person name="Rohde M."/>
            <person name="Galperin M.Y."/>
            <person name="Jogler C."/>
        </authorList>
    </citation>
    <scope>NUCLEOTIDE SEQUENCE [LARGE SCALE GENOMIC DNA]</scope>
    <source>
        <strain evidence="2 3">Pla144</strain>
    </source>
</reference>
<name>A0A5C6CJ01_9BACT</name>
<comment type="caution">
    <text evidence="2">The sequence shown here is derived from an EMBL/GenBank/DDBJ whole genome shotgun (WGS) entry which is preliminary data.</text>
</comment>
<keyword evidence="3" id="KW-1185">Reference proteome</keyword>
<evidence type="ECO:0000256" key="1">
    <source>
        <dbReference type="SAM" id="MobiDB-lite"/>
    </source>
</evidence>
<evidence type="ECO:0000313" key="2">
    <source>
        <dbReference type="EMBL" id="TWU24560.1"/>
    </source>
</evidence>